<organism evidence="3 5">
    <name type="scientific">Synchytrium endobioticum</name>
    <dbReference type="NCBI Taxonomy" id="286115"/>
    <lineage>
        <taxon>Eukaryota</taxon>
        <taxon>Fungi</taxon>
        <taxon>Fungi incertae sedis</taxon>
        <taxon>Chytridiomycota</taxon>
        <taxon>Chytridiomycota incertae sedis</taxon>
        <taxon>Chytridiomycetes</taxon>
        <taxon>Synchytriales</taxon>
        <taxon>Synchytriaceae</taxon>
        <taxon>Synchytrium</taxon>
    </lineage>
</organism>
<dbReference type="Proteomes" id="UP000317494">
    <property type="component" value="Unassembled WGS sequence"/>
</dbReference>
<protein>
    <submittedName>
        <fullName evidence="3">Uncharacterized protein</fullName>
    </submittedName>
</protein>
<dbReference type="EMBL" id="QEAM01000313">
    <property type="protein sequence ID" value="TPX41578.1"/>
    <property type="molecule type" value="Genomic_DNA"/>
</dbReference>
<evidence type="ECO:0000313" key="5">
    <source>
        <dbReference type="Proteomes" id="UP000320475"/>
    </source>
</evidence>
<feature type="region of interest" description="Disordered" evidence="1">
    <location>
        <begin position="64"/>
        <end position="102"/>
    </location>
</feature>
<keyword evidence="4" id="KW-1185">Reference proteome</keyword>
<proteinExistence type="predicted"/>
<evidence type="ECO:0000313" key="2">
    <source>
        <dbReference type="EMBL" id="TPX36775.1"/>
    </source>
</evidence>
<dbReference type="Proteomes" id="UP000320475">
    <property type="component" value="Unassembled WGS sequence"/>
</dbReference>
<evidence type="ECO:0000256" key="1">
    <source>
        <dbReference type="SAM" id="MobiDB-lite"/>
    </source>
</evidence>
<evidence type="ECO:0000313" key="3">
    <source>
        <dbReference type="EMBL" id="TPX41578.1"/>
    </source>
</evidence>
<accession>A0A507CR64</accession>
<dbReference type="VEuPathDB" id="FungiDB:SeMB42_g07056"/>
<dbReference type="AlphaFoldDB" id="A0A507CR64"/>
<gene>
    <name evidence="3" type="ORF">SeLEV6574_g06019</name>
    <name evidence="2" type="ORF">SeMB42_g07056</name>
</gene>
<name>A0A507CR64_9FUNG</name>
<reference evidence="4 5" key="1">
    <citation type="journal article" date="2019" name="Sci. Rep.">
        <title>Comparative genomics of chytrid fungi reveal insights into the obligate biotrophic and pathogenic lifestyle of Synchytrium endobioticum.</title>
        <authorList>
            <person name="van de Vossenberg B.T.L.H."/>
            <person name="Warris S."/>
            <person name="Nguyen H.D.T."/>
            <person name="van Gent-Pelzer M.P.E."/>
            <person name="Joly D.L."/>
            <person name="van de Geest H.C."/>
            <person name="Bonants P.J.M."/>
            <person name="Smith D.S."/>
            <person name="Levesque C.A."/>
            <person name="van der Lee T.A.J."/>
        </authorList>
    </citation>
    <scope>NUCLEOTIDE SEQUENCE [LARGE SCALE GENOMIC DNA]</scope>
    <source>
        <strain evidence="3 5">LEV6574</strain>
        <strain evidence="2 4">MB42</strain>
    </source>
</reference>
<comment type="caution">
    <text evidence="3">The sequence shown here is derived from an EMBL/GenBank/DDBJ whole genome shotgun (WGS) entry which is preliminary data.</text>
</comment>
<evidence type="ECO:0000313" key="4">
    <source>
        <dbReference type="Proteomes" id="UP000317494"/>
    </source>
</evidence>
<feature type="compositionally biased region" description="Basic and acidic residues" evidence="1">
    <location>
        <begin position="86"/>
        <end position="102"/>
    </location>
</feature>
<dbReference type="EMBL" id="QEAN01000450">
    <property type="protein sequence ID" value="TPX36775.1"/>
    <property type="molecule type" value="Genomic_DNA"/>
</dbReference>
<sequence length="102" mass="11466">MIKCIPIFNSVNRWIHGFMDSQWPLTRNEHERIIQGQLEQSNGNVDATAAKWLDIKSRLKKKMKLTHDDRDGSTSGNAAGGTGGVKNDKKYKLKDGVRENLG</sequence>